<accession>F9X357</accession>
<dbReference type="PANTHER" id="PTHR24171">
    <property type="entry name" value="ANKYRIN REPEAT DOMAIN-CONTAINING PROTEIN 39-RELATED"/>
    <property type="match status" value="1"/>
</dbReference>
<dbReference type="Proteomes" id="UP000008062">
    <property type="component" value="Chromosome 2"/>
</dbReference>
<dbReference type="InterPro" id="IPR002110">
    <property type="entry name" value="Ankyrin_rpt"/>
</dbReference>
<dbReference type="KEGG" id="ztr:MYCGRDRAFT_103421"/>
<dbReference type="RefSeq" id="XP_003855343.1">
    <property type="nucleotide sequence ID" value="XM_003855295.1"/>
</dbReference>
<feature type="signal peptide" evidence="4">
    <location>
        <begin position="1"/>
        <end position="15"/>
    </location>
</feature>
<dbReference type="PANTHER" id="PTHR24171:SF8">
    <property type="entry name" value="BRCA1-ASSOCIATED RING DOMAIN PROTEIN 1"/>
    <property type="match status" value="1"/>
</dbReference>
<reference evidence="5 6" key="1">
    <citation type="journal article" date="2011" name="PLoS Genet.">
        <title>Finished genome of the fungal wheat pathogen Mycosphaerella graminicola reveals dispensome structure, chromosome plasticity, and stealth pathogenesis.</title>
        <authorList>
            <person name="Goodwin S.B."/>
            <person name="Ben M'barek S."/>
            <person name="Dhillon B."/>
            <person name="Wittenberg A.H.J."/>
            <person name="Crane C.F."/>
            <person name="Hane J.K."/>
            <person name="Foster A.J."/>
            <person name="Van der Lee T.A.J."/>
            <person name="Grimwood J."/>
            <person name="Aerts A."/>
            <person name="Antoniw J."/>
            <person name="Bailey A."/>
            <person name="Bluhm B."/>
            <person name="Bowler J."/>
            <person name="Bristow J."/>
            <person name="van der Burgt A."/>
            <person name="Canto-Canche B."/>
            <person name="Churchill A.C.L."/>
            <person name="Conde-Ferraez L."/>
            <person name="Cools H.J."/>
            <person name="Coutinho P.M."/>
            <person name="Csukai M."/>
            <person name="Dehal P."/>
            <person name="De Wit P."/>
            <person name="Donzelli B."/>
            <person name="van de Geest H.C."/>
            <person name="van Ham R.C.H.J."/>
            <person name="Hammond-Kosack K.E."/>
            <person name="Henrissat B."/>
            <person name="Kilian A."/>
            <person name="Kobayashi A.K."/>
            <person name="Koopmann E."/>
            <person name="Kourmpetis Y."/>
            <person name="Kuzniar A."/>
            <person name="Lindquist E."/>
            <person name="Lombard V."/>
            <person name="Maliepaard C."/>
            <person name="Martins N."/>
            <person name="Mehrabi R."/>
            <person name="Nap J.P.H."/>
            <person name="Ponomarenko A."/>
            <person name="Rudd J.J."/>
            <person name="Salamov A."/>
            <person name="Schmutz J."/>
            <person name="Schouten H.J."/>
            <person name="Shapiro H."/>
            <person name="Stergiopoulos I."/>
            <person name="Torriani S.F.F."/>
            <person name="Tu H."/>
            <person name="de Vries R.P."/>
            <person name="Waalwijk C."/>
            <person name="Ware S.B."/>
            <person name="Wiebenga A."/>
            <person name="Zwiers L.-H."/>
            <person name="Oliver R.P."/>
            <person name="Grigoriev I.V."/>
            <person name="Kema G.H.J."/>
        </authorList>
    </citation>
    <scope>NUCLEOTIDE SEQUENCE [LARGE SCALE GENOMIC DNA]</scope>
    <source>
        <strain evidence="6">CBS 115943 / IPO323</strain>
    </source>
</reference>
<evidence type="ECO:0000256" key="4">
    <source>
        <dbReference type="SAM" id="SignalP"/>
    </source>
</evidence>
<proteinExistence type="predicted"/>
<dbReference type="PROSITE" id="PS50297">
    <property type="entry name" value="ANK_REP_REGION"/>
    <property type="match status" value="1"/>
</dbReference>
<evidence type="ECO:0000256" key="3">
    <source>
        <dbReference type="PROSITE-ProRule" id="PRU00023"/>
    </source>
</evidence>
<dbReference type="GO" id="GO:0004842">
    <property type="term" value="F:ubiquitin-protein transferase activity"/>
    <property type="evidence" value="ECO:0007669"/>
    <property type="project" value="TreeGrafter"/>
</dbReference>
<evidence type="ECO:0000256" key="1">
    <source>
        <dbReference type="ARBA" id="ARBA00022737"/>
    </source>
</evidence>
<dbReference type="PROSITE" id="PS50088">
    <property type="entry name" value="ANK_REPEAT"/>
    <property type="match status" value="1"/>
</dbReference>
<sequence length="193" mass="21020">MLSLACCLGMDQACAALLARGANPDVRDKGGYTPLMHAAVHGRTQIFQLLVARGADASVRSLMGYSAFRIAPEHLRAELRSIVLSTQRRRHSRSTLQTGASYDELPSQVSWDVASASLYESEMDSKSEYPSRPASRRPSVHMRNATSQPFHIMAATMPHGLPNTAAATCSSMVAYPESLATPIPHHMQPLQVF</sequence>
<feature type="chain" id="PRO_5012474837" evidence="4">
    <location>
        <begin position="16"/>
        <end position="193"/>
    </location>
</feature>
<dbReference type="Pfam" id="PF13857">
    <property type="entry name" value="Ank_5"/>
    <property type="match status" value="1"/>
</dbReference>
<dbReference type="SUPFAM" id="SSF48403">
    <property type="entry name" value="Ankyrin repeat"/>
    <property type="match status" value="1"/>
</dbReference>
<keyword evidence="6" id="KW-1185">Reference proteome</keyword>
<dbReference type="InParanoid" id="F9X357"/>
<dbReference type="Gene3D" id="1.25.40.20">
    <property type="entry name" value="Ankyrin repeat-containing domain"/>
    <property type="match status" value="1"/>
</dbReference>
<evidence type="ECO:0000256" key="2">
    <source>
        <dbReference type="ARBA" id="ARBA00023043"/>
    </source>
</evidence>
<evidence type="ECO:0000313" key="5">
    <source>
        <dbReference type="EMBL" id="EGP90319.1"/>
    </source>
</evidence>
<keyword evidence="1" id="KW-0677">Repeat</keyword>
<keyword evidence="2 3" id="KW-0040">ANK repeat</keyword>
<dbReference type="GO" id="GO:0085020">
    <property type="term" value="P:protein K6-linked ubiquitination"/>
    <property type="evidence" value="ECO:0007669"/>
    <property type="project" value="TreeGrafter"/>
</dbReference>
<keyword evidence="4" id="KW-0732">Signal</keyword>
<feature type="repeat" description="ANK" evidence="3">
    <location>
        <begin position="30"/>
        <end position="62"/>
    </location>
</feature>
<dbReference type="eggNOG" id="ENOG502T2CY">
    <property type="taxonomic scope" value="Eukaryota"/>
</dbReference>
<dbReference type="SMART" id="SM00248">
    <property type="entry name" value="ANK"/>
    <property type="match status" value="1"/>
</dbReference>
<protein>
    <submittedName>
        <fullName evidence="5">Uncharacterized protein</fullName>
    </submittedName>
</protein>
<dbReference type="AlphaFoldDB" id="F9X357"/>
<organism evidence="5 6">
    <name type="scientific">Zymoseptoria tritici (strain CBS 115943 / IPO323)</name>
    <name type="common">Speckled leaf blotch fungus</name>
    <name type="synonym">Septoria tritici</name>
    <dbReference type="NCBI Taxonomy" id="336722"/>
    <lineage>
        <taxon>Eukaryota</taxon>
        <taxon>Fungi</taxon>
        <taxon>Dikarya</taxon>
        <taxon>Ascomycota</taxon>
        <taxon>Pezizomycotina</taxon>
        <taxon>Dothideomycetes</taxon>
        <taxon>Dothideomycetidae</taxon>
        <taxon>Mycosphaerellales</taxon>
        <taxon>Mycosphaerellaceae</taxon>
        <taxon>Zymoseptoria</taxon>
    </lineage>
</organism>
<dbReference type="HOGENOM" id="CLU_1409827_0_0_1"/>
<dbReference type="InterPro" id="IPR036770">
    <property type="entry name" value="Ankyrin_rpt-contain_sf"/>
</dbReference>
<dbReference type="EMBL" id="CM001197">
    <property type="protein sequence ID" value="EGP90319.1"/>
    <property type="molecule type" value="Genomic_DNA"/>
</dbReference>
<evidence type="ECO:0000313" key="6">
    <source>
        <dbReference type="Proteomes" id="UP000008062"/>
    </source>
</evidence>
<name>F9X357_ZYMTI</name>
<gene>
    <name evidence="5" type="ORF">MYCGRDRAFT_103421</name>
</gene>
<dbReference type="OrthoDB" id="3632592at2759"/>
<dbReference type="GeneID" id="13400079"/>